<accession>A0AAX2ZLW9</accession>
<dbReference type="AlphaFoldDB" id="A0AAX2ZLW9"/>
<dbReference type="KEGG" id="tem:JW646_07700"/>
<reference evidence="1 2" key="1">
    <citation type="journal article" date="2023" name="Int. J. Syst. Evol. Microbiol.">
        <title>Terrisporobacter hibernicus sp. nov., isolated from bovine faeces in Northern Ireland.</title>
        <authorList>
            <person name="Mitchell M."/>
            <person name="Nguyen S.V."/>
            <person name="Connor M."/>
            <person name="Fairley D.J."/>
            <person name="Donoghue O."/>
            <person name="Marshall H."/>
            <person name="Koolman L."/>
            <person name="McMullan G."/>
            <person name="Schaffer K.E."/>
            <person name="McGrath J.W."/>
            <person name="Fanning S."/>
        </authorList>
    </citation>
    <scope>NUCLEOTIDE SEQUENCE [LARGE SCALE GENOMIC DNA]</scope>
    <source>
        <strain evidence="1 2">MCA3</strain>
    </source>
</reference>
<name>A0AAX2ZLW9_9FIRM</name>
<dbReference type="EMBL" id="CP081135">
    <property type="protein sequence ID" value="UEL49317.1"/>
    <property type="molecule type" value="Genomic_DNA"/>
</dbReference>
<protein>
    <submittedName>
        <fullName evidence="1">PRK06851 family protein</fullName>
    </submittedName>
</protein>
<gene>
    <name evidence="1" type="ORF">JW646_07700</name>
</gene>
<dbReference type="InterPro" id="IPR027417">
    <property type="entry name" value="P-loop_NTPase"/>
</dbReference>
<evidence type="ECO:0000313" key="1">
    <source>
        <dbReference type="EMBL" id="UEL49317.1"/>
    </source>
</evidence>
<dbReference type="SUPFAM" id="SSF52540">
    <property type="entry name" value="P-loop containing nucleoside triphosphate hydrolases"/>
    <property type="match status" value="2"/>
</dbReference>
<dbReference type="RefSeq" id="WP_228417178.1">
    <property type="nucleotide sequence ID" value="NZ_CP081135.1"/>
</dbReference>
<evidence type="ECO:0000313" key="2">
    <source>
        <dbReference type="Proteomes" id="UP001198983"/>
    </source>
</evidence>
<sequence>MKGKIRKIFPGANTSNGFYSYFDYIIPKDVNRIFCLKGGPGVGKSSLMKKVAHDFSERGYDVEVFPCSSDPSSLDAVVVKKLKIVLLDATAPHVVDPKIPGAIDEIVNFGDFWNVDNLEKNKEEVVECNKEIGACFQRAFKYLKAAEPIFYDIESKNMDIMDFGKLNKFTDEFMEKIFKGIENKDELSDPRHLFGTAITPIGHIDYSDSLLQDAKKVYYLDGKIGYGKTTFLKRIYDKAILKGLKVEVFHYPLIPEKIESIMIIDLGIAITTSSLFKDKDVINLGKFIDKEKIDNYKEELEVDEKILDELINYAISNLKKAKSNHDVIESYYIPNMDFDKVNQLKEELIERILKYENK</sequence>
<dbReference type="Proteomes" id="UP001198983">
    <property type="component" value="Chromosome"/>
</dbReference>
<keyword evidence="2" id="KW-1185">Reference proteome</keyword>
<organism evidence="1 2">
    <name type="scientific">Terrisporobacter hibernicus</name>
    <dbReference type="NCBI Taxonomy" id="2813371"/>
    <lineage>
        <taxon>Bacteria</taxon>
        <taxon>Bacillati</taxon>
        <taxon>Bacillota</taxon>
        <taxon>Clostridia</taxon>
        <taxon>Peptostreptococcales</taxon>
        <taxon>Peptostreptococcaceae</taxon>
        <taxon>Terrisporobacter</taxon>
    </lineage>
</organism>
<proteinExistence type="predicted"/>